<proteinExistence type="predicted"/>
<keyword evidence="4 6" id="KW-0804">Transcription</keyword>
<keyword evidence="5 6" id="KW-0539">Nucleus</keyword>
<comment type="caution">
    <text evidence="9">The sequence shown here is derived from an EMBL/GenBank/DDBJ whole genome shotgun (WGS) entry which is preliminary data.</text>
</comment>
<comment type="function">
    <text evidence="6">Transcriptional repressor that regulates multiple aspects of plant growth and development.</text>
</comment>
<evidence type="ECO:0000256" key="7">
    <source>
        <dbReference type="SAM" id="MobiDB-lite"/>
    </source>
</evidence>
<feature type="region of interest" description="Disordered" evidence="7">
    <location>
        <begin position="225"/>
        <end position="305"/>
    </location>
</feature>
<evidence type="ECO:0000256" key="5">
    <source>
        <dbReference type="ARBA" id="ARBA00023242"/>
    </source>
</evidence>
<evidence type="ECO:0000256" key="6">
    <source>
        <dbReference type="RuleBase" id="RU367028"/>
    </source>
</evidence>
<dbReference type="GO" id="GO:0005634">
    <property type="term" value="C:nucleus"/>
    <property type="evidence" value="ECO:0007669"/>
    <property type="project" value="UniProtKB-SubCell"/>
</dbReference>
<reference evidence="9" key="1">
    <citation type="submission" date="2017-07" db="EMBL/GenBank/DDBJ databases">
        <title>Taro Niue Genome Assembly and Annotation.</title>
        <authorList>
            <person name="Atibalentja N."/>
            <person name="Keating K."/>
            <person name="Fields C.J."/>
        </authorList>
    </citation>
    <scope>NUCLEOTIDE SEQUENCE</scope>
    <source>
        <strain evidence="9">Niue_2</strain>
        <tissue evidence="9">Leaf</tissue>
    </source>
</reference>
<dbReference type="GO" id="GO:0045892">
    <property type="term" value="P:negative regulation of DNA-templated transcription"/>
    <property type="evidence" value="ECO:0007669"/>
    <property type="project" value="UniProtKB-UniRule"/>
</dbReference>
<name>A0A843XYC6_COLES</name>
<dbReference type="InterPro" id="IPR025830">
    <property type="entry name" value="DNA_bnd_dom_ovate"/>
</dbReference>
<sequence>MGNHRFRLSDMMPNAWFPKLKVIGRAIRSPANNSHSTGPGGPSTPKLLPTPEPPYLQPRRASYYFSSRQEKAAPGPGSPVHPRASDTLFPVDPPRKSKKKARRKQPRPSHRLVSSVSAGGWSCRATLDSDVWEGETVAELQAAEALDGLTREKLQDHHRDEDDDGVPCFDKLIIAEHYDDCDGVAASWPPSCSWKVVSPARDVVMDVASNGSSAAKFEELDLSPILTKPSKKEPEKPNKLAGGGRNASSKAATMNSHKQGSFRTPASPKETRKGPRSQRRPSTPPTTQGIRMRATSPRLASKMKVRAKRNRKAGAGASPRGCLSESFAVVKSSADPQRDFRDSMMEMIVENNIRESRDLGDLLACYLSLNSNEYHDVIVKVFEQIWFDLTDVRCRDDVHRLGRARWR</sequence>
<accession>A0A843XYC6</accession>
<evidence type="ECO:0000313" key="10">
    <source>
        <dbReference type="Proteomes" id="UP000652761"/>
    </source>
</evidence>
<feature type="region of interest" description="Disordered" evidence="7">
    <location>
        <begin position="29"/>
        <end position="115"/>
    </location>
</feature>
<keyword evidence="10" id="KW-1185">Reference proteome</keyword>
<dbReference type="OrthoDB" id="1928390at2759"/>
<feature type="compositionally biased region" description="Basic residues" evidence="7">
    <location>
        <begin position="96"/>
        <end position="110"/>
    </location>
</feature>
<comment type="subcellular location">
    <subcellularLocation>
        <location evidence="1 6">Nucleus</location>
    </subcellularLocation>
</comment>
<dbReference type="Proteomes" id="UP000652761">
    <property type="component" value="Unassembled WGS sequence"/>
</dbReference>
<dbReference type="InterPro" id="IPR038933">
    <property type="entry name" value="Ovate"/>
</dbReference>
<feature type="domain" description="OVATE" evidence="8">
    <location>
        <begin position="329"/>
        <end position="388"/>
    </location>
</feature>
<keyword evidence="2 6" id="KW-0678">Repressor</keyword>
<evidence type="ECO:0000259" key="8">
    <source>
        <dbReference type="PROSITE" id="PS51754"/>
    </source>
</evidence>
<dbReference type="Pfam" id="PF13724">
    <property type="entry name" value="DNA_binding_2"/>
    <property type="match status" value="1"/>
</dbReference>
<dbReference type="Pfam" id="PF04844">
    <property type="entry name" value="Ovate"/>
    <property type="match status" value="1"/>
</dbReference>
<dbReference type="NCBIfam" id="TIGR01568">
    <property type="entry name" value="A_thal_3678"/>
    <property type="match status" value="1"/>
</dbReference>
<dbReference type="PANTHER" id="PTHR33057">
    <property type="entry name" value="TRANSCRIPTION REPRESSOR OFP7-RELATED"/>
    <property type="match status" value="1"/>
</dbReference>
<dbReference type="PANTHER" id="PTHR33057:SF128">
    <property type="entry name" value="TRANSCRIPTION REPRESSOR OFP3"/>
    <property type="match status" value="1"/>
</dbReference>
<protein>
    <recommendedName>
        <fullName evidence="6">Transcription repressor</fullName>
    </recommendedName>
    <alternativeName>
        <fullName evidence="6">Ovate family protein</fullName>
    </alternativeName>
</protein>
<gene>
    <name evidence="9" type="ORF">Taro_056754</name>
</gene>
<feature type="compositionally biased region" description="Polar residues" evidence="7">
    <location>
        <begin position="246"/>
        <end position="264"/>
    </location>
</feature>
<evidence type="ECO:0000256" key="1">
    <source>
        <dbReference type="ARBA" id="ARBA00004123"/>
    </source>
</evidence>
<evidence type="ECO:0000256" key="4">
    <source>
        <dbReference type="ARBA" id="ARBA00023163"/>
    </source>
</evidence>
<dbReference type="EMBL" id="NMUH01017407">
    <property type="protein sequence ID" value="MQM23687.1"/>
    <property type="molecule type" value="Genomic_DNA"/>
</dbReference>
<dbReference type="GO" id="GO:0003677">
    <property type="term" value="F:DNA binding"/>
    <property type="evidence" value="ECO:0007669"/>
    <property type="project" value="InterPro"/>
</dbReference>
<dbReference type="AlphaFoldDB" id="A0A843XYC6"/>
<keyword evidence="3 6" id="KW-0805">Transcription regulation</keyword>
<dbReference type="PROSITE" id="PS51754">
    <property type="entry name" value="OVATE"/>
    <property type="match status" value="1"/>
</dbReference>
<evidence type="ECO:0000256" key="2">
    <source>
        <dbReference type="ARBA" id="ARBA00022491"/>
    </source>
</evidence>
<dbReference type="InterPro" id="IPR006458">
    <property type="entry name" value="Ovate_C"/>
</dbReference>
<evidence type="ECO:0000256" key="3">
    <source>
        <dbReference type="ARBA" id="ARBA00023015"/>
    </source>
</evidence>
<organism evidence="9 10">
    <name type="scientific">Colocasia esculenta</name>
    <name type="common">Wild taro</name>
    <name type="synonym">Arum esculentum</name>
    <dbReference type="NCBI Taxonomy" id="4460"/>
    <lineage>
        <taxon>Eukaryota</taxon>
        <taxon>Viridiplantae</taxon>
        <taxon>Streptophyta</taxon>
        <taxon>Embryophyta</taxon>
        <taxon>Tracheophyta</taxon>
        <taxon>Spermatophyta</taxon>
        <taxon>Magnoliopsida</taxon>
        <taxon>Liliopsida</taxon>
        <taxon>Araceae</taxon>
        <taxon>Aroideae</taxon>
        <taxon>Colocasieae</taxon>
        <taxon>Colocasia</taxon>
    </lineage>
</organism>
<evidence type="ECO:0000313" key="9">
    <source>
        <dbReference type="EMBL" id="MQM23687.1"/>
    </source>
</evidence>